<proteinExistence type="predicted"/>
<accession>A0ABM0K3L9</accession>
<dbReference type="PANTHER" id="PTHR21284">
    <property type="entry name" value="EG:80H7.2 PROTEIN"/>
    <property type="match status" value="1"/>
</dbReference>
<comment type="subcellular location">
    <subcellularLocation>
        <location evidence="1">Membrane</location>
        <topology evidence="1">Multi-pass membrane protein</topology>
    </subcellularLocation>
</comment>
<sequence>MAGTPRVTCWSISGAILIAFSTVFVIFASAFPYWQERELTREAGFPHVGLWEICFREDGEPAPPWANDALTKRYYGCNYVFDRELRTILHWIYPGWFIGVTFLVTLGLLLQPVAFIIDILFFVRVCSAHLEHVLVGVAFLLTTINGFTTAIAIIIFGIKSDTDQYWIPDPKSSHLSYSFAVCAFVPVLSWLAGMCHGVEFLRLKSIRDRNARAKVYARGEFGRY</sequence>
<dbReference type="Pfam" id="PF13903">
    <property type="entry name" value="Claudin_2"/>
    <property type="match status" value="1"/>
</dbReference>
<feature type="transmembrane region" description="Helical" evidence="5">
    <location>
        <begin position="12"/>
        <end position="34"/>
    </location>
</feature>
<dbReference type="Proteomes" id="UP000694888">
    <property type="component" value="Unplaced"/>
</dbReference>
<evidence type="ECO:0000256" key="3">
    <source>
        <dbReference type="ARBA" id="ARBA00022989"/>
    </source>
</evidence>
<keyword evidence="3 5" id="KW-1133">Transmembrane helix</keyword>
<organism evidence="6 7">
    <name type="scientific">Aplysia californica</name>
    <name type="common">California sea hare</name>
    <dbReference type="NCBI Taxonomy" id="6500"/>
    <lineage>
        <taxon>Eukaryota</taxon>
        <taxon>Metazoa</taxon>
        <taxon>Spiralia</taxon>
        <taxon>Lophotrochozoa</taxon>
        <taxon>Mollusca</taxon>
        <taxon>Gastropoda</taxon>
        <taxon>Heterobranchia</taxon>
        <taxon>Euthyneura</taxon>
        <taxon>Tectipleura</taxon>
        <taxon>Aplysiida</taxon>
        <taxon>Aplysioidea</taxon>
        <taxon>Aplysiidae</taxon>
        <taxon>Aplysia</taxon>
    </lineage>
</organism>
<keyword evidence="2 5" id="KW-0812">Transmembrane</keyword>
<evidence type="ECO:0000313" key="6">
    <source>
        <dbReference type="Proteomes" id="UP000694888"/>
    </source>
</evidence>
<evidence type="ECO:0000313" key="7">
    <source>
        <dbReference type="RefSeq" id="XP_005107974.1"/>
    </source>
</evidence>
<dbReference type="InterPro" id="IPR004031">
    <property type="entry name" value="PMP22/EMP/MP20/Claudin"/>
</dbReference>
<name>A0ABM0K3L9_APLCA</name>
<feature type="transmembrane region" description="Helical" evidence="5">
    <location>
        <begin position="96"/>
        <end position="121"/>
    </location>
</feature>
<dbReference type="PANTHER" id="PTHR21284:SF12">
    <property type="entry name" value="EG:80H7.2 PROTEIN"/>
    <property type="match status" value="1"/>
</dbReference>
<dbReference type="Gene3D" id="1.20.140.150">
    <property type="match status" value="1"/>
</dbReference>
<evidence type="ECO:0000256" key="5">
    <source>
        <dbReference type="SAM" id="Phobius"/>
    </source>
</evidence>
<keyword evidence="4 5" id="KW-0472">Membrane</keyword>
<dbReference type="RefSeq" id="XP_005107974.1">
    <property type="nucleotide sequence ID" value="XM_005107917.3"/>
</dbReference>
<evidence type="ECO:0000256" key="4">
    <source>
        <dbReference type="ARBA" id="ARBA00023136"/>
    </source>
</evidence>
<keyword evidence="6" id="KW-1185">Reference proteome</keyword>
<evidence type="ECO:0000256" key="1">
    <source>
        <dbReference type="ARBA" id="ARBA00004141"/>
    </source>
</evidence>
<evidence type="ECO:0000256" key="2">
    <source>
        <dbReference type="ARBA" id="ARBA00022692"/>
    </source>
</evidence>
<reference evidence="7" key="1">
    <citation type="submission" date="2025-08" db="UniProtKB">
        <authorList>
            <consortium name="RefSeq"/>
        </authorList>
    </citation>
    <scope>IDENTIFICATION</scope>
</reference>
<gene>
    <name evidence="7" type="primary">LOC101854440</name>
</gene>
<dbReference type="GeneID" id="101854440"/>
<feature type="transmembrane region" description="Helical" evidence="5">
    <location>
        <begin position="133"/>
        <end position="158"/>
    </location>
</feature>
<protein>
    <submittedName>
        <fullName evidence="7">Uncharacterized protein LOC101854440</fullName>
    </submittedName>
</protein>
<feature type="transmembrane region" description="Helical" evidence="5">
    <location>
        <begin position="178"/>
        <end position="201"/>
    </location>
</feature>